<comment type="caution">
    <text evidence="1">The sequence shown here is derived from an EMBL/GenBank/DDBJ whole genome shotgun (WGS) entry which is preliminary data.</text>
</comment>
<evidence type="ECO:0000313" key="1">
    <source>
        <dbReference type="EMBL" id="GIX94747.1"/>
    </source>
</evidence>
<dbReference type="EMBL" id="BPLQ01002653">
    <property type="protein sequence ID" value="GIX94747.1"/>
    <property type="molecule type" value="Genomic_DNA"/>
</dbReference>
<sequence>MSYIKPPRHILPTPKRRLRFTTNRKNKAEGISNANINSYSSGTHEIRIFHEGNRKGYIRKDSRLQYSNIFQLSQLRSSDNKMAKFIAQGIFGYVCLKLTGIILGNVEIGSF</sequence>
<name>A0AAV4PBV7_9ARAC</name>
<dbReference type="Proteomes" id="UP001054837">
    <property type="component" value="Unassembled WGS sequence"/>
</dbReference>
<proteinExistence type="predicted"/>
<accession>A0AAV4PBV7</accession>
<organism evidence="1 2">
    <name type="scientific">Caerostris darwini</name>
    <dbReference type="NCBI Taxonomy" id="1538125"/>
    <lineage>
        <taxon>Eukaryota</taxon>
        <taxon>Metazoa</taxon>
        <taxon>Ecdysozoa</taxon>
        <taxon>Arthropoda</taxon>
        <taxon>Chelicerata</taxon>
        <taxon>Arachnida</taxon>
        <taxon>Araneae</taxon>
        <taxon>Araneomorphae</taxon>
        <taxon>Entelegynae</taxon>
        <taxon>Araneoidea</taxon>
        <taxon>Araneidae</taxon>
        <taxon>Caerostris</taxon>
    </lineage>
</organism>
<evidence type="ECO:0000313" key="2">
    <source>
        <dbReference type="Proteomes" id="UP001054837"/>
    </source>
</evidence>
<reference evidence="1 2" key="1">
    <citation type="submission" date="2021-06" db="EMBL/GenBank/DDBJ databases">
        <title>Caerostris darwini draft genome.</title>
        <authorList>
            <person name="Kono N."/>
            <person name="Arakawa K."/>
        </authorList>
    </citation>
    <scope>NUCLEOTIDE SEQUENCE [LARGE SCALE GENOMIC DNA]</scope>
</reference>
<gene>
    <name evidence="1" type="ORF">CDAR_376741</name>
</gene>
<dbReference type="AlphaFoldDB" id="A0AAV4PBV7"/>
<keyword evidence="2" id="KW-1185">Reference proteome</keyword>
<protein>
    <submittedName>
        <fullName evidence="1">Uncharacterized protein</fullName>
    </submittedName>
</protein>